<sequence length="660" mass="75271">MSTFSGRFLEPEAFELTARNAGGRSNIVVGAGDAAGLMYGGLELAEQIRLYDLDGVKPTSQKAHVAMRGVKFNIPLDVRTPSYSDMSDAAQENIATVWDWDFWTEYLDTLARYRFNYVSLWSLHPFPSLVKVPGYEDIALDDVQRSTVTWAEDYPTIATGYDAPEILENVEVVKRITIDEKIDFWRRVMRYAKDRNIDFYVITWNVFTYGTDGKYGITDAMDNPVTVDYFRKSVKQLLLTYPLLRGVGLTTGENMRDVGFQEKEDWAFATYGQGVLDAVAEQPGRQIRFIHRQHQTKAQDIAATFAPLVKHPDVDFIFSFKYAQAHVMSSTTQTFHESFVPSLGDELKTIWTQRNDDAYLLRWGAPNFFREFINNIPSDVTQGMYYGSDQWVWGRDWLTLDRGEGEPRELEIKKHWYHWLTWGRLGYNPDLGNDRFVALLGERFPQANAEELFNAWQNASMVYPLTTGFHWGQFDFQWYIEACRSRPGPAQTESGFHDVNRFITLGVHPGTDNVAIPEYVAAMQAGATIDGTSPLDVATALHRRADAALEALPTLDETRGTSVELDRTLNDIRLMAYLGKYYAFKIHGATELALFRATGERARQQSAVAALTEAQTWWLRYTTLSGELYRNPFWTNRVGIVDWVELNAEVARDIQIAQDG</sequence>
<accession>A0AAF0I3U4</accession>
<dbReference type="AlphaFoldDB" id="A0AAF0I3U4"/>
<dbReference type="RefSeq" id="WP_330932353.1">
    <property type="nucleotide sequence ID" value="NZ_CP119075.1"/>
</dbReference>
<dbReference type="KEGG" id="slom:PXH66_10385"/>
<keyword evidence="2" id="KW-1185">Reference proteome</keyword>
<organism evidence="1 2">
    <name type="scientific">Synoicihabitans lomoniglobus</name>
    <dbReference type="NCBI Taxonomy" id="2909285"/>
    <lineage>
        <taxon>Bacteria</taxon>
        <taxon>Pseudomonadati</taxon>
        <taxon>Verrucomicrobiota</taxon>
        <taxon>Opitutia</taxon>
        <taxon>Opitutales</taxon>
        <taxon>Opitutaceae</taxon>
        <taxon>Synoicihabitans</taxon>
    </lineage>
</organism>
<proteinExistence type="predicted"/>
<evidence type="ECO:0000313" key="1">
    <source>
        <dbReference type="EMBL" id="WED67257.1"/>
    </source>
</evidence>
<name>A0AAF0I3U4_9BACT</name>
<evidence type="ECO:0000313" key="2">
    <source>
        <dbReference type="Proteomes" id="UP001218638"/>
    </source>
</evidence>
<dbReference type="EMBL" id="CP119075">
    <property type="protein sequence ID" value="WED67257.1"/>
    <property type="molecule type" value="Genomic_DNA"/>
</dbReference>
<protein>
    <submittedName>
        <fullName evidence="1">Carbohydrate-binding family 6 protein</fullName>
    </submittedName>
</protein>
<dbReference type="Proteomes" id="UP001218638">
    <property type="component" value="Chromosome"/>
</dbReference>
<gene>
    <name evidence="1" type="ORF">PXH66_10385</name>
</gene>
<reference evidence="1" key="1">
    <citation type="submission" date="2023-03" db="EMBL/GenBank/DDBJ databases">
        <title>Lomoglobus Profundus gen. nov., sp. nov., a novel member of the phylum Verrucomicrobia, isolated from deep-marine sediment of South China Sea.</title>
        <authorList>
            <person name="Ahmad T."/>
            <person name="Ishaq S.E."/>
            <person name="Wang F."/>
        </authorList>
    </citation>
    <scope>NUCLEOTIDE SEQUENCE</scope>
    <source>
        <strain evidence="1">LMO-M01</strain>
    </source>
</reference>